<reference evidence="2 3" key="1">
    <citation type="submission" date="2019-08" db="EMBL/GenBank/DDBJ databases">
        <title>In-depth cultivation of the pig gut microbiome towards novel bacterial diversity and tailored functional studies.</title>
        <authorList>
            <person name="Wylensek D."/>
            <person name="Hitch T.C.A."/>
            <person name="Clavel T."/>
        </authorList>
    </citation>
    <scope>NUCLEOTIDE SEQUENCE [LARGE SCALE GENOMIC DNA]</scope>
    <source>
        <strain evidence="2 3">WCA-693-APC-MOT-I</strain>
    </source>
</reference>
<name>A0A6L5XWI1_9FIRM</name>
<keyword evidence="1" id="KW-0812">Transmembrane</keyword>
<comment type="caution">
    <text evidence="2">The sequence shown here is derived from an EMBL/GenBank/DDBJ whole genome shotgun (WGS) entry which is preliminary data.</text>
</comment>
<accession>A0A6L5XWI1</accession>
<sequence length="369" mass="42578">MVMKRRDWGKNQNLGFTLIEVILTMAILGIVFIPIMGYFTDSIKYSTWSKIKQNGIMTAQSLMEEIKGNSSLENIYKEYKKREVNGEEGCHAKREERIQHDYSGGEIKMVAYQMEERVSVGFNDYLVKISAEPKVQLNNDKNYSEAIVKPMEEATSVKAVETKEERIKAASYFMAQNADACSRLNGEGKDSGLLETDLNVYKNGLKKEIFMDFTRNGKYDYVNICCEYRFEGSIFGVDSTDCYRCDWIKRRFESGTLKQVYLFYEADVARDSLVVTKNTTAPVMDDMYLICQNKEMLSSGYQLYIDNPVQTFAKSVYSNVTTNLVKYKNYLVDTKDNIARRAEIKVEVYPYNSRNEEDKYIELTGMKGM</sequence>
<keyword evidence="1" id="KW-1133">Transmembrane helix</keyword>
<dbReference type="InterPro" id="IPR012902">
    <property type="entry name" value="N_methyl_site"/>
</dbReference>
<dbReference type="AlphaFoldDB" id="A0A6L5XWI1"/>
<gene>
    <name evidence="2" type="ORF">FYJ58_04315</name>
</gene>
<dbReference type="Pfam" id="PF07963">
    <property type="entry name" value="N_methyl"/>
    <property type="match status" value="1"/>
</dbReference>
<dbReference type="NCBIfam" id="TIGR02532">
    <property type="entry name" value="IV_pilin_GFxxxE"/>
    <property type="match status" value="1"/>
</dbReference>
<keyword evidence="1" id="KW-0472">Membrane</keyword>
<protein>
    <submittedName>
        <fullName evidence="2">Prepilin-type N-terminal cleavage/methylation domain-containing protein</fullName>
    </submittedName>
</protein>
<proteinExistence type="predicted"/>
<evidence type="ECO:0000313" key="2">
    <source>
        <dbReference type="EMBL" id="MSS63102.1"/>
    </source>
</evidence>
<dbReference type="EMBL" id="VUMT01000004">
    <property type="protein sequence ID" value="MSS63102.1"/>
    <property type="molecule type" value="Genomic_DNA"/>
</dbReference>
<feature type="transmembrane region" description="Helical" evidence="1">
    <location>
        <begin position="21"/>
        <end position="39"/>
    </location>
</feature>
<keyword evidence="3" id="KW-1185">Reference proteome</keyword>
<evidence type="ECO:0000313" key="3">
    <source>
        <dbReference type="Proteomes" id="UP000482209"/>
    </source>
</evidence>
<organism evidence="2 3">
    <name type="scientific">Velocimicrobium porci</name>
    <dbReference type="NCBI Taxonomy" id="2606634"/>
    <lineage>
        <taxon>Bacteria</taxon>
        <taxon>Bacillati</taxon>
        <taxon>Bacillota</taxon>
        <taxon>Clostridia</taxon>
        <taxon>Lachnospirales</taxon>
        <taxon>Lachnospiraceae</taxon>
        <taxon>Velocimicrobium</taxon>
    </lineage>
</organism>
<evidence type="ECO:0000256" key="1">
    <source>
        <dbReference type="SAM" id="Phobius"/>
    </source>
</evidence>
<dbReference type="Proteomes" id="UP000482209">
    <property type="component" value="Unassembled WGS sequence"/>
</dbReference>